<dbReference type="InterPro" id="IPR008271">
    <property type="entry name" value="Ser/Thr_kinase_AS"/>
</dbReference>
<feature type="domain" description="Protein kinase" evidence="3">
    <location>
        <begin position="11"/>
        <end position="269"/>
    </location>
</feature>
<dbReference type="Gene3D" id="3.30.200.20">
    <property type="entry name" value="Phosphorylase Kinase, domain 1"/>
    <property type="match status" value="1"/>
</dbReference>
<dbReference type="SUPFAM" id="SSF52540">
    <property type="entry name" value="P-loop containing nucleoside triphosphate hydrolases"/>
    <property type="match status" value="1"/>
</dbReference>
<dbReference type="Proteomes" id="UP001151081">
    <property type="component" value="Unassembled WGS sequence"/>
</dbReference>
<keyword evidence="4" id="KW-0418">Kinase</keyword>
<dbReference type="Pfam" id="PF00069">
    <property type="entry name" value="Pkinase"/>
    <property type="match status" value="1"/>
</dbReference>
<keyword evidence="2" id="KW-0067">ATP-binding</keyword>
<dbReference type="InterPro" id="IPR011990">
    <property type="entry name" value="TPR-like_helical_dom_sf"/>
</dbReference>
<gene>
    <name evidence="4" type="ORF">KEG57_39765</name>
</gene>
<protein>
    <submittedName>
        <fullName evidence="4">Protein kinase</fullName>
    </submittedName>
</protein>
<keyword evidence="4" id="KW-0808">Transferase</keyword>
<dbReference type="GO" id="GO:0004016">
    <property type="term" value="F:adenylate cyclase activity"/>
    <property type="evidence" value="ECO:0007669"/>
    <property type="project" value="TreeGrafter"/>
</dbReference>
<dbReference type="EMBL" id="JAGTJJ010000042">
    <property type="protein sequence ID" value="MDC3986678.1"/>
    <property type="molecule type" value="Genomic_DNA"/>
</dbReference>
<dbReference type="GO" id="GO:0004672">
    <property type="term" value="F:protein kinase activity"/>
    <property type="evidence" value="ECO:0007669"/>
    <property type="project" value="InterPro"/>
</dbReference>
<dbReference type="PROSITE" id="PS00108">
    <property type="entry name" value="PROTEIN_KINASE_ST"/>
    <property type="match status" value="1"/>
</dbReference>
<evidence type="ECO:0000259" key="3">
    <source>
        <dbReference type="PROSITE" id="PS50011"/>
    </source>
</evidence>
<dbReference type="SUPFAM" id="SSF48452">
    <property type="entry name" value="TPR-like"/>
    <property type="match status" value="1"/>
</dbReference>
<evidence type="ECO:0000256" key="2">
    <source>
        <dbReference type="ARBA" id="ARBA00022840"/>
    </source>
</evidence>
<dbReference type="InterPro" id="IPR041664">
    <property type="entry name" value="AAA_16"/>
</dbReference>
<evidence type="ECO:0000313" key="5">
    <source>
        <dbReference type="Proteomes" id="UP001151081"/>
    </source>
</evidence>
<evidence type="ECO:0000313" key="4">
    <source>
        <dbReference type="EMBL" id="MDC3986678.1"/>
    </source>
</evidence>
<comment type="caution">
    <text evidence="4">The sequence shown here is derived from an EMBL/GenBank/DDBJ whole genome shotgun (WGS) entry which is preliminary data.</text>
</comment>
<dbReference type="GO" id="GO:0005524">
    <property type="term" value="F:ATP binding"/>
    <property type="evidence" value="ECO:0007669"/>
    <property type="project" value="UniProtKB-KW"/>
</dbReference>
<organism evidence="4 5">
    <name type="scientific">Polyangium jinanense</name>
    <dbReference type="NCBI Taxonomy" id="2829994"/>
    <lineage>
        <taxon>Bacteria</taxon>
        <taxon>Pseudomonadati</taxon>
        <taxon>Myxococcota</taxon>
        <taxon>Polyangia</taxon>
        <taxon>Polyangiales</taxon>
        <taxon>Polyangiaceae</taxon>
        <taxon>Polyangium</taxon>
    </lineage>
</organism>
<proteinExistence type="predicted"/>
<keyword evidence="5" id="KW-1185">Reference proteome</keyword>
<accession>A0A9X4AVW6</accession>
<name>A0A9X4AVW6_9BACT</name>
<dbReference type="InterPro" id="IPR011009">
    <property type="entry name" value="Kinase-like_dom_sf"/>
</dbReference>
<dbReference type="PANTHER" id="PTHR16305">
    <property type="entry name" value="TESTICULAR SOLUBLE ADENYLYL CYCLASE"/>
    <property type="match status" value="1"/>
</dbReference>
<evidence type="ECO:0000256" key="1">
    <source>
        <dbReference type="ARBA" id="ARBA00022741"/>
    </source>
</evidence>
<dbReference type="Gene3D" id="1.25.40.10">
    <property type="entry name" value="Tetratricopeptide repeat domain"/>
    <property type="match status" value="1"/>
</dbReference>
<dbReference type="SUPFAM" id="SSF56112">
    <property type="entry name" value="Protein kinase-like (PK-like)"/>
    <property type="match status" value="1"/>
</dbReference>
<keyword evidence="1" id="KW-0547">Nucleotide-binding</keyword>
<dbReference type="Gene3D" id="1.10.510.10">
    <property type="entry name" value="Transferase(Phosphotransferase) domain 1"/>
    <property type="match status" value="1"/>
</dbReference>
<dbReference type="PROSITE" id="PS50011">
    <property type="entry name" value="PROTEIN_KINASE_DOM"/>
    <property type="match status" value="1"/>
</dbReference>
<dbReference type="PANTHER" id="PTHR16305:SF28">
    <property type="entry name" value="GUANYLATE CYCLASE DOMAIN-CONTAINING PROTEIN"/>
    <property type="match status" value="1"/>
</dbReference>
<dbReference type="GO" id="GO:0005737">
    <property type="term" value="C:cytoplasm"/>
    <property type="evidence" value="ECO:0007669"/>
    <property type="project" value="TreeGrafter"/>
</dbReference>
<dbReference type="Pfam" id="PF13191">
    <property type="entry name" value="AAA_16"/>
    <property type="match status" value="1"/>
</dbReference>
<dbReference type="InterPro" id="IPR000719">
    <property type="entry name" value="Prot_kinase_dom"/>
</dbReference>
<reference evidence="4 5" key="1">
    <citation type="submission" date="2021-04" db="EMBL/GenBank/DDBJ databases">
        <title>Genome analysis of Polyangium sp.</title>
        <authorList>
            <person name="Li Y."/>
            <person name="Wang J."/>
        </authorList>
    </citation>
    <scope>NUCLEOTIDE SEQUENCE [LARGE SCALE GENOMIC DNA]</scope>
    <source>
        <strain evidence="4 5">SDU14</strain>
    </source>
</reference>
<dbReference type="SMART" id="SM00220">
    <property type="entry name" value="S_TKc"/>
    <property type="match status" value="1"/>
</dbReference>
<sequence length="1309" mass="139238">MKPGDVVADRFELDKVAGSGGMGKVFRARDRRTGGLVALKVLWAHAHADTETRFVREAELLEGLDHPGIVRHVAHGLGAEGEPWLALEWLEGETLSDRLKRTGLDAAESVGVALRVAEALGVAHAAGIVHRDLKPGNIFLVGQSATDVRLLDFGIARVEGGEALTNSGYVLGTPAYMAPEQARGSKRIDARADVFALGCVLFHCLTGRAPFAAEEMHAALLKVVLEEAPRVSSQRLGVPEALDELVARMLAKAPKDRPRDGAAVAAELAGLGLIEGSDAIEASMRPSGLTGKERRVVSLVLTKLPPGERAPKVGESEVFAPTIELAGAETAMDAESGRSRAFAAIVERYGGRLDALSDGTLVVSLLSTGAATDQAARAARSALELRAALPEAPMALVAGAEVSSEGLPMGAVIERGVRLLGKKATAGKAPPIRLDDVMAGLLDVRFDVDGDEGGLYLRGERDVAEAARTLLGRPTHCVGRESEMAILMALVDECFEEPLSRAAVILAAPGMGKSRLRHELLRKVREKRDSVGIWVGQGDPMSQNSPFALVGQMLRGQAGLSGGMPLDVQRQRLRARLGRHLAGKALERAVMFLGPLAGVPPADEESIELRAARRDPLLMGDQIRAAWEDLLRVETEERPAMLILEDLHWGDRPTVKLVDELLRALPERPIFVLALSRPDLPEVFPGLWEGRPLQEIRLKELSKKAAERLVREVLGDRISDVMVARLVERAGGNAFYLEELIRAAESGRAAELPETVLAMVEARLIALPPEARRLLRAGSVFGQVFWRGGAAALLGEGTREDALGPMLTDLCARELVVKRPQSRFPAQEEYAFRHALVREAAYAALTEADRALGHELAGAWLEEAGERDAVVLAEHYERGKATARAAAWYRRAAEQALEGNDFRAAIERAEKGARGASPEARGELAWIQAEAYRWLGEAAEASARAASAMQALPRGSGAWYGAAATAASMLVRLGQKDALETLAEAVRAPGAEAMGTSAPAVSAVAHVAASLLHAGEHAAAEVLIGQLGMAAWPIAERDQGVAARLYALHASRALCTGDPAASLLATERSIPAFLATGNRRDACVGRVNAAHARIQLGLFAEAERDLVELLGEARRLGLYNVAALAKQNLGPALAARGALDEAERHLREAISDFAQQSNRRQEGRARIYLSALLLARGDLEAAEIEAEGAAEALAAIGPLRAFALAAWARALLAQGNWPSGLGIAGAAMGLFASLGGMEEGEALLRLVYAEALVASGSAASGKHAIFQARTRLLARANRMTDGATRESFLERVPENARTMELGRELGAGA</sequence>
<dbReference type="RefSeq" id="WP_272459480.1">
    <property type="nucleotide sequence ID" value="NZ_JAGTJJ010000042.1"/>
</dbReference>
<dbReference type="CDD" id="cd14014">
    <property type="entry name" value="STKc_PknB_like"/>
    <property type="match status" value="1"/>
</dbReference>
<dbReference type="InterPro" id="IPR027417">
    <property type="entry name" value="P-loop_NTPase"/>
</dbReference>